<evidence type="ECO:0000313" key="4">
    <source>
        <dbReference type="Proteomes" id="UP000831796"/>
    </source>
</evidence>
<sequence>MAGQEPDSLTKPKQATNDPTPRPAVAPGYFLFPIKPGQPNFLAASMGELRPNHFHGGLDIKTDGRTDLPVYASADGYISRVKQSAFGYGNVLYITHPNGLVTVYGHLNRFMGPAGAFLREKQYEKQTYELELFFTKDQFPVKRGEVVALSGNTGGSAGPTYTGKCATPRTTS</sequence>
<dbReference type="Proteomes" id="UP000831796">
    <property type="component" value="Chromosome"/>
</dbReference>
<dbReference type="KEGG" id="hcu:MUN79_22515"/>
<proteinExistence type="predicted"/>
<evidence type="ECO:0000313" key="3">
    <source>
        <dbReference type="EMBL" id="UOQ71369.1"/>
    </source>
</evidence>
<dbReference type="AlphaFoldDB" id="A0A8T9Q798"/>
<dbReference type="RefSeq" id="WP_244674776.1">
    <property type="nucleotide sequence ID" value="NZ_CP095046.1"/>
</dbReference>
<evidence type="ECO:0000256" key="1">
    <source>
        <dbReference type="SAM" id="MobiDB-lite"/>
    </source>
</evidence>
<dbReference type="EMBL" id="CP095046">
    <property type="protein sequence ID" value="UOQ71369.1"/>
    <property type="molecule type" value="Genomic_DNA"/>
</dbReference>
<dbReference type="PANTHER" id="PTHR21666">
    <property type="entry name" value="PEPTIDASE-RELATED"/>
    <property type="match status" value="1"/>
</dbReference>
<organism evidence="3 4">
    <name type="scientific">Hymenobacter cellulosilyticus</name>
    <dbReference type="NCBI Taxonomy" id="2932248"/>
    <lineage>
        <taxon>Bacteria</taxon>
        <taxon>Pseudomonadati</taxon>
        <taxon>Bacteroidota</taxon>
        <taxon>Cytophagia</taxon>
        <taxon>Cytophagales</taxon>
        <taxon>Hymenobacteraceae</taxon>
        <taxon>Hymenobacter</taxon>
    </lineage>
</organism>
<dbReference type="GO" id="GO:0004222">
    <property type="term" value="F:metalloendopeptidase activity"/>
    <property type="evidence" value="ECO:0007669"/>
    <property type="project" value="TreeGrafter"/>
</dbReference>
<dbReference type="Pfam" id="PF01551">
    <property type="entry name" value="Peptidase_M23"/>
    <property type="match status" value="1"/>
</dbReference>
<dbReference type="PANTHER" id="PTHR21666:SF285">
    <property type="entry name" value="M23 FAMILY METALLOPEPTIDASE"/>
    <property type="match status" value="1"/>
</dbReference>
<dbReference type="Gene3D" id="2.70.70.10">
    <property type="entry name" value="Glucose Permease (Domain IIA)"/>
    <property type="match status" value="1"/>
</dbReference>
<keyword evidence="4" id="KW-1185">Reference proteome</keyword>
<feature type="domain" description="M23ase beta-sheet core" evidence="2">
    <location>
        <begin position="54"/>
        <end position="116"/>
    </location>
</feature>
<dbReference type="InterPro" id="IPR050570">
    <property type="entry name" value="Cell_wall_metabolism_enzyme"/>
</dbReference>
<protein>
    <submittedName>
        <fullName evidence="3">M23 family metallopeptidase</fullName>
    </submittedName>
</protein>
<evidence type="ECO:0000259" key="2">
    <source>
        <dbReference type="Pfam" id="PF01551"/>
    </source>
</evidence>
<gene>
    <name evidence="3" type="ORF">MUN79_22515</name>
</gene>
<dbReference type="InterPro" id="IPR011055">
    <property type="entry name" value="Dup_hybrid_motif"/>
</dbReference>
<name>A0A8T9Q798_9BACT</name>
<reference evidence="3" key="1">
    <citation type="submission" date="2022-04" db="EMBL/GenBank/DDBJ databases">
        <title>Hymenobacter sp. isolated from the air.</title>
        <authorList>
            <person name="Won M."/>
            <person name="Lee C.-M."/>
            <person name="Woen H.-Y."/>
            <person name="Kwon S.-W."/>
        </authorList>
    </citation>
    <scope>NUCLEOTIDE SEQUENCE</scope>
    <source>
        <strain evidence="3">5116S-3</strain>
    </source>
</reference>
<feature type="region of interest" description="Disordered" evidence="1">
    <location>
        <begin position="1"/>
        <end position="23"/>
    </location>
</feature>
<dbReference type="SUPFAM" id="SSF51261">
    <property type="entry name" value="Duplicated hybrid motif"/>
    <property type="match status" value="1"/>
</dbReference>
<accession>A0A8T9Q798</accession>
<dbReference type="CDD" id="cd12797">
    <property type="entry name" value="M23_peptidase"/>
    <property type="match status" value="1"/>
</dbReference>
<dbReference type="InterPro" id="IPR016047">
    <property type="entry name" value="M23ase_b-sheet_dom"/>
</dbReference>